<proteinExistence type="predicted"/>
<accession>A0A0E9XL86</accession>
<dbReference type="EMBL" id="GBXM01005982">
    <property type="protein sequence ID" value="JAI02596.1"/>
    <property type="molecule type" value="Transcribed_RNA"/>
</dbReference>
<organism evidence="1">
    <name type="scientific">Anguilla anguilla</name>
    <name type="common">European freshwater eel</name>
    <name type="synonym">Muraena anguilla</name>
    <dbReference type="NCBI Taxonomy" id="7936"/>
    <lineage>
        <taxon>Eukaryota</taxon>
        <taxon>Metazoa</taxon>
        <taxon>Chordata</taxon>
        <taxon>Craniata</taxon>
        <taxon>Vertebrata</taxon>
        <taxon>Euteleostomi</taxon>
        <taxon>Actinopterygii</taxon>
        <taxon>Neopterygii</taxon>
        <taxon>Teleostei</taxon>
        <taxon>Anguilliformes</taxon>
        <taxon>Anguillidae</taxon>
        <taxon>Anguilla</taxon>
    </lineage>
</organism>
<sequence length="87" mass="9947">MGILPWEERNDAHSICFRPKIKKKKKKVTLPLYQEKKKNWIEVLPLRSMHSLVLSQCSELPTNCQVTSGCFYAVGPLCALLPPRVPI</sequence>
<reference evidence="1" key="1">
    <citation type="submission" date="2014-11" db="EMBL/GenBank/DDBJ databases">
        <authorList>
            <person name="Amaro Gonzalez C."/>
        </authorList>
    </citation>
    <scope>NUCLEOTIDE SEQUENCE</scope>
</reference>
<dbReference type="AlphaFoldDB" id="A0A0E9XL86"/>
<evidence type="ECO:0000313" key="1">
    <source>
        <dbReference type="EMBL" id="JAI02596.1"/>
    </source>
</evidence>
<name>A0A0E9XL86_ANGAN</name>
<reference evidence="1" key="2">
    <citation type="journal article" date="2015" name="Fish Shellfish Immunol.">
        <title>Early steps in the European eel (Anguilla anguilla)-Vibrio vulnificus interaction in the gills: Role of the RtxA13 toxin.</title>
        <authorList>
            <person name="Callol A."/>
            <person name="Pajuelo D."/>
            <person name="Ebbesson L."/>
            <person name="Teles M."/>
            <person name="MacKenzie S."/>
            <person name="Amaro C."/>
        </authorList>
    </citation>
    <scope>NUCLEOTIDE SEQUENCE</scope>
</reference>
<protein>
    <submittedName>
        <fullName evidence="1">Uncharacterized protein</fullName>
    </submittedName>
</protein>